<dbReference type="OrthoDB" id="9804086at2"/>
<feature type="domain" description="Helicase ATP-binding" evidence="5">
    <location>
        <begin position="122"/>
        <end position="289"/>
    </location>
</feature>
<evidence type="ECO:0000256" key="3">
    <source>
        <dbReference type="ARBA" id="ARBA00022806"/>
    </source>
</evidence>
<evidence type="ECO:0000256" key="4">
    <source>
        <dbReference type="ARBA" id="ARBA00022840"/>
    </source>
</evidence>
<organism evidence="7 8">
    <name type="scientific">Magnetospirillum molischianum DSM 120</name>
    <dbReference type="NCBI Taxonomy" id="1150626"/>
    <lineage>
        <taxon>Bacteria</taxon>
        <taxon>Pseudomonadati</taxon>
        <taxon>Pseudomonadota</taxon>
        <taxon>Alphaproteobacteria</taxon>
        <taxon>Rhodospirillales</taxon>
        <taxon>Rhodospirillaceae</taxon>
        <taxon>Magnetospirillum</taxon>
    </lineage>
</organism>
<dbReference type="STRING" id="1150626.PHAMO_80060"/>
<dbReference type="AlphaFoldDB" id="H8FY31"/>
<dbReference type="Pfam" id="PF04851">
    <property type="entry name" value="ResIII"/>
    <property type="match status" value="1"/>
</dbReference>
<dbReference type="GO" id="GO:0005524">
    <property type="term" value="F:ATP binding"/>
    <property type="evidence" value="ECO:0007669"/>
    <property type="project" value="UniProtKB-KW"/>
</dbReference>
<dbReference type="InterPro" id="IPR049430">
    <property type="entry name" value="UvsW_N_sf"/>
</dbReference>
<dbReference type="Gene3D" id="3.30.780.20">
    <property type="match status" value="1"/>
</dbReference>
<evidence type="ECO:0000313" key="8">
    <source>
        <dbReference type="Proteomes" id="UP000004169"/>
    </source>
</evidence>
<reference evidence="7 8" key="1">
    <citation type="journal article" date="2012" name="J. Bacteriol.">
        <title>Draft Genome Sequence of the Purple Photosynthetic Bacterium Phaeospirillum molischianum DSM120, a Particularly Versatile Bacterium.</title>
        <authorList>
            <person name="Duquesne K."/>
            <person name="Prima V."/>
            <person name="Ji B."/>
            <person name="Rouy Z."/>
            <person name="Medigue C."/>
            <person name="Talla E."/>
            <person name="Sturgis J.N."/>
        </authorList>
    </citation>
    <scope>NUCLEOTIDE SEQUENCE [LARGE SCALE GENOMIC DNA]</scope>
    <source>
        <strain evidence="8">DSM120</strain>
    </source>
</reference>
<gene>
    <name evidence="7" type="ORF">PHAMO_80060</name>
</gene>
<accession>H8FY31</accession>
<dbReference type="InterPro" id="IPR027417">
    <property type="entry name" value="P-loop_NTPase"/>
</dbReference>
<evidence type="ECO:0000256" key="2">
    <source>
        <dbReference type="ARBA" id="ARBA00022801"/>
    </source>
</evidence>
<evidence type="ECO:0000313" key="7">
    <source>
        <dbReference type="EMBL" id="CCG43269.1"/>
    </source>
</evidence>
<dbReference type="PROSITE" id="PS51192">
    <property type="entry name" value="HELICASE_ATP_BIND_1"/>
    <property type="match status" value="1"/>
</dbReference>
<dbReference type="InterPro" id="IPR050615">
    <property type="entry name" value="ATP-dep_DNA_Helicase"/>
</dbReference>
<dbReference type="SMART" id="SM00490">
    <property type="entry name" value="HELICc"/>
    <property type="match status" value="1"/>
</dbReference>
<proteinExistence type="predicted"/>
<protein>
    <submittedName>
        <fullName evidence="7">Putative helicase</fullName>
    </submittedName>
</protein>
<dbReference type="GO" id="GO:0004386">
    <property type="term" value="F:helicase activity"/>
    <property type="evidence" value="ECO:0007669"/>
    <property type="project" value="UniProtKB-KW"/>
</dbReference>
<keyword evidence="8" id="KW-1185">Reference proteome</keyword>
<dbReference type="SUPFAM" id="SSF52540">
    <property type="entry name" value="P-loop containing nucleoside triphosphate hydrolases"/>
    <property type="match status" value="1"/>
</dbReference>
<comment type="caution">
    <text evidence="7">The sequence shown here is derived from an EMBL/GenBank/DDBJ whole genome shotgun (WGS) entry which is preliminary data.</text>
</comment>
<dbReference type="eggNOG" id="COG1061">
    <property type="taxonomic scope" value="Bacteria"/>
</dbReference>
<dbReference type="InterPro" id="IPR006935">
    <property type="entry name" value="Helicase/UvrB_N"/>
</dbReference>
<dbReference type="PANTHER" id="PTHR11274:SF0">
    <property type="entry name" value="GENERAL TRANSCRIPTION AND DNA REPAIR FACTOR IIH HELICASE SUBUNIT XPB"/>
    <property type="match status" value="1"/>
</dbReference>
<evidence type="ECO:0000259" key="5">
    <source>
        <dbReference type="PROSITE" id="PS51192"/>
    </source>
</evidence>
<dbReference type="Proteomes" id="UP000004169">
    <property type="component" value="Unassembled WGS sequence"/>
</dbReference>
<evidence type="ECO:0000259" key="6">
    <source>
        <dbReference type="PROSITE" id="PS51194"/>
    </source>
</evidence>
<dbReference type="SMART" id="SM00487">
    <property type="entry name" value="DEXDc"/>
    <property type="match status" value="1"/>
</dbReference>
<dbReference type="GO" id="GO:0016787">
    <property type="term" value="F:hydrolase activity"/>
    <property type="evidence" value="ECO:0007669"/>
    <property type="project" value="UniProtKB-KW"/>
</dbReference>
<keyword evidence="4" id="KW-0067">ATP-binding</keyword>
<dbReference type="PANTHER" id="PTHR11274">
    <property type="entry name" value="RAD25/XP-B DNA REPAIR HELICASE"/>
    <property type="match status" value="1"/>
</dbReference>
<dbReference type="PROSITE" id="PS51194">
    <property type="entry name" value="HELICASE_CTER"/>
    <property type="match status" value="1"/>
</dbReference>
<feature type="domain" description="Helicase C-terminal" evidence="6">
    <location>
        <begin position="342"/>
        <end position="493"/>
    </location>
</feature>
<dbReference type="EMBL" id="CAHP01000060">
    <property type="protein sequence ID" value="CCG43269.1"/>
    <property type="molecule type" value="Genomic_DNA"/>
</dbReference>
<dbReference type="GO" id="GO:0003677">
    <property type="term" value="F:DNA binding"/>
    <property type="evidence" value="ECO:0007669"/>
    <property type="project" value="InterPro"/>
</dbReference>
<name>H8FY31_MAGML</name>
<dbReference type="Gene3D" id="3.40.50.300">
    <property type="entry name" value="P-loop containing nucleotide triphosphate hydrolases"/>
    <property type="match status" value="2"/>
</dbReference>
<keyword evidence="2" id="KW-0378">Hydrolase</keyword>
<dbReference type="Pfam" id="PF00271">
    <property type="entry name" value="Helicase_C"/>
    <property type="match status" value="1"/>
</dbReference>
<dbReference type="InterPro" id="IPR001650">
    <property type="entry name" value="Helicase_C-like"/>
</dbReference>
<dbReference type="InterPro" id="IPR014001">
    <property type="entry name" value="Helicase_ATP-bd"/>
</dbReference>
<sequence>MAREKDVAVIQIAANAIVAKLFNADRDVKLCISELLSYKVDGYEYTDAYKSKGWDGRSSFFDMRSGTFPAGFFHKVHSELIRLGHRVQLVKKPLPAPLGPENPIVDGFGNDDPRYDYQMETVRRLLKLGQMVAQVATGGGKSKIAKLAVARIRRPTLFLTTRSVLMYQMADGFREAGFVPGILGDSQWEPKKGVNCGMVQTLAAKLKEPDPFDPPEKQARQAAVRAKTIKFLEYFEFLILEEAHEVGSDSFYQVARHCKNAYYRLALTATPFMRQDEESNARLMACIGSIGIKITEKMLIERGILAKPFFKYVSSKCPEKLKRGSSYQRAVNLGIIENQHRNADIVFEAVRAASYGLPVMILVGRKDHGRLLKDRLIAAGLRVEFIFGESDRDKRRTTLKKLGDGRIDVVIGSTILDVGVDVPAVGMVILAGGGKAEIALRQRIGRGLRAKKFGPNVAFIVDFSDEHNSHLKKHALTRRAIVEDTPGFVENILPRSVDFDFEGLGFEARKKAA</sequence>
<evidence type="ECO:0000256" key="1">
    <source>
        <dbReference type="ARBA" id="ARBA00022741"/>
    </source>
</evidence>
<keyword evidence="3 7" id="KW-0347">Helicase</keyword>
<keyword evidence="1" id="KW-0547">Nucleotide-binding</keyword>